<name>A0A8R1ITK1_CAEJA</name>
<dbReference type="EnsemblMetazoa" id="CJA40644.1">
    <property type="protein sequence ID" value="CJA40644.1"/>
    <property type="gene ID" value="WBGene00216492"/>
</dbReference>
<proteinExistence type="predicted"/>
<keyword evidence="2" id="KW-1185">Reference proteome</keyword>
<dbReference type="Proteomes" id="UP000005237">
    <property type="component" value="Unassembled WGS sequence"/>
</dbReference>
<accession>A0A8R1ITK1</accession>
<reference evidence="1" key="2">
    <citation type="submission" date="2022-06" db="UniProtKB">
        <authorList>
            <consortium name="EnsemblMetazoa"/>
        </authorList>
    </citation>
    <scope>IDENTIFICATION</scope>
    <source>
        <strain evidence="1">DF5081</strain>
    </source>
</reference>
<reference evidence="2" key="1">
    <citation type="submission" date="2010-08" db="EMBL/GenBank/DDBJ databases">
        <authorList>
            <consortium name="Caenorhabditis japonica Sequencing Consortium"/>
            <person name="Wilson R.K."/>
        </authorList>
    </citation>
    <scope>NUCLEOTIDE SEQUENCE [LARGE SCALE GENOMIC DNA]</scope>
    <source>
        <strain evidence="2">DF5081</strain>
    </source>
</reference>
<sequence>MHLAVLTDLAFRIWDEIGSDAYALFDKRIMSNQCAFYFTVFFVLTNNIFKGVKYVTSVELSDCVSYRIALHQVASFCIAPYLTMDRQQLVGFQKMPSWTL</sequence>
<protein>
    <submittedName>
        <fullName evidence="1">Uncharacterized protein</fullName>
    </submittedName>
</protein>
<evidence type="ECO:0000313" key="2">
    <source>
        <dbReference type="Proteomes" id="UP000005237"/>
    </source>
</evidence>
<dbReference type="AlphaFoldDB" id="A0A8R1ITK1"/>
<organism evidence="1 2">
    <name type="scientific">Caenorhabditis japonica</name>
    <dbReference type="NCBI Taxonomy" id="281687"/>
    <lineage>
        <taxon>Eukaryota</taxon>
        <taxon>Metazoa</taxon>
        <taxon>Ecdysozoa</taxon>
        <taxon>Nematoda</taxon>
        <taxon>Chromadorea</taxon>
        <taxon>Rhabditida</taxon>
        <taxon>Rhabditina</taxon>
        <taxon>Rhabditomorpha</taxon>
        <taxon>Rhabditoidea</taxon>
        <taxon>Rhabditidae</taxon>
        <taxon>Peloderinae</taxon>
        <taxon>Caenorhabditis</taxon>
    </lineage>
</organism>
<evidence type="ECO:0000313" key="1">
    <source>
        <dbReference type="EnsemblMetazoa" id="CJA40644.1"/>
    </source>
</evidence>